<dbReference type="InParanoid" id="A0A0V0QFM8"/>
<evidence type="ECO:0000313" key="10">
    <source>
        <dbReference type="Proteomes" id="UP000054937"/>
    </source>
</evidence>
<dbReference type="CDD" id="cd06008">
    <property type="entry name" value="NF-X1-zinc-finger"/>
    <property type="match status" value="1"/>
</dbReference>
<keyword evidence="10" id="KW-1185">Reference proteome</keyword>
<evidence type="ECO:0000256" key="1">
    <source>
        <dbReference type="ARBA" id="ARBA00007913"/>
    </source>
</evidence>
<dbReference type="OrthoDB" id="392140at2759"/>
<comment type="similarity">
    <text evidence="1">Belongs to the DNA2/NAM7 helicase family.</text>
</comment>
<dbReference type="InterPro" id="IPR003593">
    <property type="entry name" value="AAA+_ATPase"/>
</dbReference>
<feature type="compositionally biased region" description="Basic residues" evidence="7">
    <location>
        <begin position="90"/>
        <end position="101"/>
    </location>
</feature>
<protein>
    <submittedName>
        <fullName evidence="9">p-loop containing nucleoside triphosphate hydrolase</fullName>
    </submittedName>
</protein>
<dbReference type="OMA" id="ETHFRLI"/>
<organism evidence="9 10">
    <name type="scientific">Pseudocohnilembus persalinus</name>
    <name type="common">Ciliate</name>
    <dbReference type="NCBI Taxonomy" id="266149"/>
    <lineage>
        <taxon>Eukaryota</taxon>
        <taxon>Sar</taxon>
        <taxon>Alveolata</taxon>
        <taxon>Ciliophora</taxon>
        <taxon>Intramacronucleata</taxon>
        <taxon>Oligohymenophorea</taxon>
        <taxon>Scuticociliatia</taxon>
        <taxon>Philasterida</taxon>
        <taxon>Pseudocohnilembidae</taxon>
        <taxon>Pseudocohnilembus</taxon>
    </lineage>
</organism>
<keyword evidence="3 9" id="KW-0378">Hydrolase</keyword>
<dbReference type="InterPro" id="IPR047187">
    <property type="entry name" value="SF1_C_Upf1"/>
</dbReference>
<feature type="compositionally biased region" description="Acidic residues" evidence="7">
    <location>
        <begin position="16"/>
        <end position="25"/>
    </location>
</feature>
<dbReference type="Gene3D" id="3.40.50.300">
    <property type="entry name" value="P-loop containing nucleotide triphosphate hydrolases"/>
    <property type="match status" value="3"/>
</dbReference>
<evidence type="ECO:0000256" key="3">
    <source>
        <dbReference type="ARBA" id="ARBA00022801"/>
    </source>
</evidence>
<dbReference type="SMART" id="SM00382">
    <property type="entry name" value="AAA"/>
    <property type="match status" value="1"/>
</dbReference>
<reference evidence="9 10" key="1">
    <citation type="journal article" date="2015" name="Sci. Rep.">
        <title>Genome of the facultative scuticociliatosis pathogen Pseudocohnilembus persalinus provides insight into its virulence through horizontal gene transfer.</title>
        <authorList>
            <person name="Xiong J."/>
            <person name="Wang G."/>
            <person name="Cheng J."/>
            <person name="Tian M."/>
            <person name="Pan X."/>
            <person name="Warren A."/>
            <person name="Jiang C."/>
            <person name="Yuan D."/>
            <person name="Miao W."/>
        </authorList>
    </citation>
    <scope>NUCLEOTIDE SEQUENCE [LARGE SCALE GENOMIC DNA]</scope>
    <source>
        <strain evidence="9">36N120E</strain>
    </source>
</reference>
<feature type="compositionally biased region" description="Low complexity" evidence="7">
    <location>
        <begin position="780"/>
        <end position="792"/>
    </location>
</feature>
<keyword evidence="2" id="KW-0547">Nucleotide-binding</keyword>
<dbReference type="InterPro" id="IPR027417">
    <property type="entry name" value="P-loop_NTPase"/>
</dbReference>
<gene>
    <name evidence="9" type="ORF">PPERSA_09620</name>
</gene>
<feature type="compositionally biased region" description="Polar residues" evidence="7">
    <location>
        <begin position="56"/>
        <end position="66"/>
    </location>
</feature>
<dbReference type="CDD" id="cd18808">
    <property type="entry name" value="SF1_C_Upf1"/>
    <property type="match status" value="1"/>
</dbReference>
<keyword evidence="5" id="KW-0067">ATP-binding</keyword>
<feature type="compositionally biased region" description="Basic and acidic residues" evidence="7">
    <location>
        <begin position="750"/>
        <end position="779"/>
    </location>
</feature>
<dbReference type="Pfam" id="PF13086">
    <property type="entry name" value="AAA_11"/>
    <property type="match status" value="2"/>
</dbReference>
<dbReference type="GO" id="GO:0005524">
    <property type="term" value="F:ATP binding"/>
    <property type="evidence" value="ECO:0007669"/>
    <property type="project" value="UniProtKB-KW"/>
</dbReference>
<dbReference type="InterPro" id="IPR041677">
    <property type="entry name" value="DNA2/NAM7_AAA_11"/>
</dbReference>
<proteinExistence type="inferred from homology"/>
<feature type="domain" description="AAA+ ATPase" evidence="8">
    <location>
        <begin position="648"/>
        <end position="1156"/>
    </location>
</feature>
<evidence type="ECO:0000259" key="8">
    <source>
        <dbReference type="SMART" id="SM00382"/>
    </source>
</evidence>
<evidence type="ECO:0000256" key="5">
    <source>
        <dbReference type="ARBA" id="ARBA00022840"/>
    </source>
</evidence>
<feature type="compositionally biased region" description="Polar residues" evidence="7">
    <location>
        <begin position="1"/>
        <end position="15"/>
    </location>
</feature>
<dbReference type="GO" id="GO:0043139">
    <property type="term" value="F:5'-3' DNA helicase activity"/>
    <property type="evidence" value="ECO:0007669"/>
    <property type="project" value="TreeGrafter"/>
</dbReference>
<dbReference type="InterPro" id="IPR041679">
    <property type="entry name" value="DNA2/NAM7-like_C"/>
</dbReference>
<dbReference type="PANTHER" id="PTHR43788:SF8">
    <property type="entry name" value="DNA-BINDING PROTEIN SMUBP-2"/>
    <property type="match status" value="1"/>
</dbReference>
<evidence type="ECO:0000256" key="2">
    <source>
        <dbReference type="ARBA" id="ARBA00022741"/>
    </source>
</evidence>
<evidence type="ECO:0000256" key="4">
    <source>
        <dbReference type="ARBA" id="ARBA00022806"/>
    </source>
</evidence>
<feature type="compositionally biased region" description="Basic and acidic residues" evidence="7">
    <location>
        <begin position="26"/>
        <end position="38"/>
    </location>
</feature>
<dbReference type="Pfam" id="PF13087">
    <property type="entry name" value="AAA_12"/>
    <property type="match status" value="2"/>
</dbReference>
<keyword evidence="4" id="KW-0347">Helicase</keyword>
<dbReference type="Proteomes" id="UP000054937">
    <property type="component" value="Unassembled WGS sequence"/>
</dbReference>
<evidence type="ECO:0000313" key="9">
    <source>
        <dbReference type="EMBL" id="KRX01014.1"/>
    </source>
</evidence>
<accession>A0A0V0QFM8</accession>
<comment type="caution">
    <text evidence="9">The sequence shown here is derived from an EMBL/GenBank/DDBJ whole genome shotgun (WGS) entry which is preliminary data.</text>
</comment>
<feature type="region of interest" description="Disordered" evidence="7">
    <location>
        <begin position="1"/>
        <end position="123"/>
    </location>
</feature>
<feature type="coiled-coil region" evidence="6">
    <location>
        <begin position="1863"/>
        <end position="1902"/>
    </location>
</feature>
<feature type="compositionally biased region" description="Low complexity" evidence="7">
    <location>
        <begin position="72"/>
        <end position="89"/>
    </location>
</feature>
<evidence type="ECO:0000256" key="7">
    <source>
        <dbReference type="SAM" id="MobiDB-lite"/>
    </source>
</evidence>
<dbReference type="PANTHER" id="PTHR43788">
    <property type="entry name" value="DNA2/NAM7 HELICASE FAMILY MEMBER"/>
    <property type="match status" value="1"/>
</dbReference>
<keyword evidence="6" id="KW-0175">Coiled coil</keyword>
<feature type="coiled-coil region" evidence="6">
    <location>
        <begin position="1040"/>
        <end position="1078"/>
    </location>
</feature>
<dbReference type="InterPro" id="IPR050534">
    <property type="entry name" value="Coronavir_polyprotein_1ab"/>
</dbReference>
<feature type="compositionally biased region" description="Low complexity" evidence="7">
    <location>
        <begin position="39"/>
        <end position="50"/>
    </location>
</feature>
<dbReference type="GO" id="GO:0016787">
    <property type="term" value="F:hydrolase activity"/>
    <property type="evidence" value="ECO:0007669"/>
    <property type="project" value="UniProtKB-KW"/>
</dbReference>
<sequence>MGKNRNQNQFSNLEQNESDSQDEDYWDKHNSIVKEKIRQQQTKEQNQKTTNDLDEINNQQEWQNVESKYKQKSSLQNQNNQNNIKNNNNTKKRKKNNKGNKNKNNQNKYEEQKNNCQEQDDVQKEKNETTYIFNSTFTPKLFDVSKKNVEKKIFFQQNNLDELMQKNGFDILKDLVENYQEIEKILEKTFDYYKSANQNEDNELKIKISKKILTILQKISDNVINDIYEKGKIVTEFLKSKPLQNAFTLLISSIKKENYDFQQEQKEENYEIIQKFLNIYDYFINNAVQGEIVFNIPDLLSWFKFQEKEKKNILEEDKKYRTLKQKYAAIEKIVLLDPYFKNSARLLQYNNKIQASIGNFNYTLIKNMPKRDELLKNIQISQNQLTQNIIQGPHQSVEHLLNQHFHCLRENFVNSFKLVLSQAYEAKSFINIDNNEVTSYFYVYEDIKIQKIQVKQDIELSIQINKFTRNIQNIIKDFGKEKILQEGNIVLLMSHKISEKKMFQAQIFKVSFDEKDKNGAKVKLRIIPEPEKNYQYSSYEFIFNSIQDHDYIIMLEQQQMYESYIHFQNQLQIMSTVRFTQYTSQFIQGIDDKQKSYIYDNKIKLYLNQQNLQDDGQEIEIENRDFINKIKNYDLYQGQTDAIVESFQRNLQLILGPPGCGKSYLGTILFYQILRFFKEQKQSEKRPIVILSQTNSALDNFLEQILEKKYTNKLVRVGGQSTSEKLAKYTLYQSVIGQKVDQKKNKKHKDQNEEQLKNDGEKQQEKQEQKQQQKSEEKQQQNQKQEQKQQQNSEEEEEEYMKQDLSYQEYNHKYKQQYQDNTNQDLQKISHQFYQNQQETKSQLNEYFQRFQNKKTPNFYEYEMYFKDFDINFFQLFKKSVQEYFNVKIDIGRVVLEEIFNDLYSNLDLDFEEYTTDFDNIDNKQYPIQFKILETFKGLFKQDQTQKKSFQAINKFQEELKKNIIQKNEFYLQQGQEFEYKKQEYKQLKDQINKNSENIQIKHAQQQDINNIITQLKQGQLRFFKLNLQQKKMLEYRINLSVINKEKDKFLKQLQDHEENKNQQKKIQSQKLKDLLNNQDVIGMTVTGGAKYNQILELIKPKVVIVEEAAQIIEGQLLASLPYTVQHLILIGDHHQLRPLLNDRNLQRKFNFDVSLFERMINNKIPYSILNEQTRMRPEIAKYVRLFYEKNEYQNHKLTEQLQPVKGVKENVFFWNIEDSQEQLANRSQSNEKEAQLALNLARYLLLQGYSPDDITILSMYQGQITFLNKLINYGNPEYLYDEVNFDLNNNNINYLDEDNESIENINDDQEYLDSDQINEMVEKQKQNNDQDINNNEWSNQLNEIHEQEKYQSDKENKFENQYNKMKEDKYFDLLKSVKISTVDKFQGQENKIIILTLVRSNDEDKIGFLVDKRRINVALSRAKNGLFVIGNFKLMNQSQNTQSSDENKWGDIISEAEQNQQLNDYFTIKCQKHDHETKLYDPNDFKKNIFGGCTKKKCQEIRKDCEHICQELCHSIEHSEIPCMEQIEQNCQNCGDRLKIFCFQKDTYKCENQIEIVIQPCNHKKQVVCFERNENIECEQQCEKILDCGHKCEKLCKETCSEKDCIQNVQIQLPCGHIKQDIPCNEAKKSQFQFECKEKCDKKLECGHLCQGDCHTCFQGTLHNPCKESKSEISPICGHKIEYNCSMPKPVCMKQFNKKVSKCKCYGNNNKQYCYELQTECEKKQCQFVDCKNKQKCKKKCYEVCGFQKCYKFCDKKLNCGHYCRGVCCEKCPICVDCPISSSDQSQVVSIKKEVQKKQKNGKFMVDEHVLIFQTNCFHFFDIDYLDVEVEKQMNNPKFAFIQCPKCSTPFDMTKRYEKEIKKKWEERKKNFQKTYQQSQSKQLNQAQSKLQDNNELFKNEDVSPIFKNAFSKLILQLIEQDVGSEMEKLEENGQNEEITFDQMELEDKVCDNIYEKLEKLQKIDTQKIILKSIEELSEFQ</sequence>
<name>A0A0V0QFM8_PSEPJ</name>
<feature type="region of interest" description="Disordered" evidence="7">
    <location>
        <begin position="740"/>
        <end position="802"/>
    </location>
</feature>
<evidence type="ECO:0000256" key="6">
    <source>
        <dbReference type="SAM" id="Coils"/>
    </source>
</evidence>
<dbReference type="EMBL" id="LDAU01000180">
    <property type="protein sequence ID" value="KRX01014.1"/>
    <property type="molecule type" value="Genomic_DNA"/>
</dbReference>
<dbReference type="SUPFAM" id="SSF52540">
    <property type="entry name" value="P-loop containing nucleoside triphosphate hydrolases"/>
    <property type="match status" value="2"/>
</dbReference>